<evidence type="ECO:0000256" key="8">
    <source>
        <dbReference type="SAM" id="MobiDB-lite"/>
    </source>
</evidence>
<dbReference type="GO" id="GO:0071424">
    <property type="term" value="F:rRNA (cytosine-N4-)-methyltransferase activity"/>
    <property type="evidence" value="ECO:0007669"/>
    <property type="project" value="UniProtKB-UniRule"/>
</dbReference>
<dbReference type="Gene3D" id="1.10.150.170">
    <property type="entry name" value="Putative methyltransferase TM0872, insert domain"/>
    <property type="match status" value="1"/>
</dbReference>
<gene>
    <name evidence="7" type="primary">rsmH</name>
    <name evidence="9" type="ORF">DFJ68_0585</name>
</gene>
<evidence type="ECO:0000313" key="10">
    <source>
        <dbReference type="Proteomes" id="UP000278440"/>
    </source>
</evidence>
<feature type="region of interest" description="Disordered" evidence="8">
    <location>
        <begin position="300"/>
        <end position="358"/>
    </location>
</feature>
<feature type="binding site" evidence="7">
    <location>
        <begin position="42"/>
        <end position="44"/>
    </location>
    <ligand>
        <name>S-adenosyl-L-methionine</name>
        <dbReference type="ChEBI" id="CHEBI:59789"/>
    </ligand>
</feature>
<keyword evidence="6 7" id="KW-0949">S-adenosyl-L-methionine</keyword>
<evidence type="ECO:0000256" key="6">
    <source>
        <dbReference type="ARBA" id="ARBA00022691"/>
    </source>
</evidence>
<name>A0A495XUG8_9MICO</name>
<dbReference type="FunFam" id="1.10.150.170:FF:000001">
    <property type="entry name" value="Ribosomal RNA small subunit methyltransferase H"/>
    <property type="match status" value="1"/>
</dbReference>
<comment type="subcellular location">
    <subcellularLocation>
        <location evidence="7">Cytoplasm</location>
    </subcellularLocation>
</comment>
<feature type="binding site" evidence="7">
    <location>
        <position position="61"/>
    </location>
    <ligand>
        <name>S-adenosyl-L-methionine</name>
        <dbReference type="ChEBI" id="CHEBI:59789"/>
    </ligand>
</feature>
<dbReference type="AlphaFoldDB" id="A0A495XUG8"/>
<dbReference type="OrthoDB" id="9806637at2"/>
<evidence type="ECO:0000256" key="3">
    <source>
        <dbReference type="ARBA" id="ARBA00022552"/>
    </source>
</evidence>
<dbReference type="PANTHER" id="PTHR11265:SF0">
    <property type="entry name" value="12S RRNA N4-METHYLCYTIDINE METHYLTRANSFERASE"/>
    <property type="match status" value="1"/>
</dbReference>
<dbReference type="HAMAP" id="MF_01007">
    <property type="entry name" value="16SrRNA_methyltr_H"/>
    <property type="match status" value="1"/>
</dbReference>
<keyword evidence="3 7" id="KW-0698">rRNA processing</keyword>
<dbReference type="InterPro" id="IPR023397">
    <property type="entry name" value="SAM-dep_MeTrfase_MraW_recog"/>
</dbReference>
<dbReference type="SUPFAM" id="SSF53335">
    <property type="entry name" value="S-adenosyl-L-methionine-dependent methyltransferases"/>
    <property type="match status" value="1"/>
</dbReference>
<comment type="catalytic activity">
    <reaction evidence="7">
        <text>cytidine(1402) in 16S rRNA + S-adenosyl-L-methionine = N(4)-methylcytidine(1402) in 16S rRNA + S-adenosyl-L-homocysteine + H(+)</text>
        <dbReference type="Rhea" id="RHEA:42928"/>
        <dbReference type="Rhea" id="RHEA-COMP:10286"/>
        <dbReference type="Rhea" id="RHEA-COMP:10287"/>
        <dbReference type="ChEBI" id="CHEBI:15378"/>
        <dbReference type="ChEBI" id="CHEBI:57856"/>
        <dbReference type="ChEBI" id="CHEBI:59789"/>
        <dbReference type="ChEBI" id="CHEBI:74506"/>
        <dbReference type="ChEBI" id="CHEBI:82748"/>
        <dbReference type="EC" id="2.1.1.199"/>
    </reaction>
</comment>
<dbReference type="Proteomes" id="UP000278440">
    <property type="component" value="Unassembled WGS sequence"/>
</dbReference>
<feature type="binding site" evidence="7">
    <location>
        <position position="88"/>
    </location>
    <ligand>
        <name>S-adenosyl-L-methionine</name>
        <dbReference type="ChEBI" id="CHEBI:59789"/>
    </ligand>
</feature>
<comment type="similarity">
    <text evidence="1 7">Belongs to the methyltransferase superfamily. RsmH family.</text>
</comment>
<feature type="compositionally biased region" description="Basic residues" evidence="8">
    <location>
        <begin position="349"/>
        <end position="358"/>
    </location>
</feature>
<sequence length="358" mass="39045">MTERGAAQGRHVPVMRDRVVESLAPALAAPGAVHVDATLGMGGHAEGVLERLPQVVVVGIDRDREALALAGERLSRFGRRFIPVHAVYDEIDDVVADLHARGELGKDAVDGILFDLGVSSLQLDETDRGFAYRVDAPLDMRMDQSDGPTAADVLNTYDADDLARVLRDYGEERFARKIAAAVVRRREQEPFTTSGPLVELLRRVIPTASQRQSGHPAKRTFQALRIEVNDELAVWRRAVENGIDVLAVGGRMAVLSYHSLEDRITKRAFVAGATSSTPPGLPVELPEHAPYLTLVTRGAEEPTEAEVAENPRAASARYRVAERTRETAARGAGSSRPHRQTTSPTRPAPTRHPKGPHR</sequence>
<dbReference type="PANTHER" id="PTHR11265">
    <property type="entry name" value="S-ADENOSYL-METHYLTRANSFERASE MRAW"/>
    <property type="match status" value="1"/>
</dbReference>
<evidence type="ECO:0000256" key="7">
    <source>
        <dbReference type="HAMAP-Rule" id="MF_01007"/>
    </source>
</evidence>
<evidence type="ECO:0000256" key="5">
    <source>
        <dbReference type="ARBA" id="ARBA00022679"/>
    </source>
</evidence>
<protein>
    <recommendedName>
        <fullName evidence="7">Ribosomal RNA small subunit methyltransferase H</fullName>
        <ecNumber evidence="7">2.1.1.199</ecNumber>
    </recommendedName>
    <alternativeName>
        <fullName evidence="7">16S rRNA m(4)C1402 methyltransferase</fullName>
    </alternativeName>
    <alternativeName>
        <fullName evidence="7">rRNA (cytosine-N(4)-)-methyltransferase RsmH</fullName>
    </alternativeName>
</protein>
<organism evidence="9 10">
    <name type="scientific">Terracoccus luteus</name>
    <dbReference type="NCBI Taxonomy" id="53356"/>
    <lineage>
        <taxon>Bacteria</taxon>
        <taxon>Bacillati</taxon>
        <taxon>Actinomycetota</taxon>
        <taxon>Actinomycetes</taxon>
        <taxon>Micrococcales</taxon>
        <taxon>Intrasporangiaceae</taxon>
        <taxon>Terracoccus</taxon>
    </lineage>
</organism>
<feature type="binding site" evidence="7">
    <location>
        <position position="115"/>
    </location>
    <ligand>
        <name>S-adenosyl-L-methionine</name>
        <dbReference type="ChEBI" id="CHEBI:59789"/>
    </ligand>
</feature>
<feature type="binding site" evidence="7">
    <location>
        <position position="122"/>
    </location>
    <ligand>
        <name>S-adenosyl-L-methionine</name>
        <dbReference type="ChEBI" id="CHEBI:59789"/>
    </ligand>
</feature>
<accession>A0A495XUG8</accession>
<feature type="compositionally biased region" description="Basic and acidic residues" evidence="8">
    <location>
        <begin position="319"/>
        <end position="328"/>
    </location>
</feature>
<dbReference type="EMBL" id="RBXT01000001">
    <property type="protein sequence ID" value="RKT77169.1"/>
    <property type="molecule type" value="Genomic_DNA"/>
</dbReference>
<evidence type="ECO:0000313" key="9">
    <source>
        <dbReference type="EMBL" id="RKT77169.1"/>
    </source>
</evidence>
<keyword evidence="4 7" id="KW-0489">Methyltransferase</keyword>
<dbReference type="InterPro" id="IPR029063">
    <property type="entry name" value="SAM-dependent_MTases_sf"/>
</dbReference>
<evidence type="ECO:0000256" key="2">
    <source>
        <dbReference type="ARBA" id="ARBA00022490"/>
    </source>
</evidence>
<dbReference type="InterPro" id="IPR002903">
    <property type="entry name" value="RsmH"/>
</dbReference>
<dbReference type="SUPFAM" id="SSF81799">
    <property type="entry name" value="Putative methyltransferase TM0872, insert domain"/>
    <property type="match status" value="1"/>
</dbReference>
<keyword evidence="5 7" id="KW-0808">Transferase</keyword>
<dbReference type="GO" id="GO:0005737">
    <property type="term" value="C:cytoplasm"/>
    <property type="evidence" value="ECO:0007669"/>
    <property type="project" value="UniProtKB-SubCell"/>
</dbReference>
<dbReference type="PIRSF" id="PIRSF004486">
    <property type="entry name" value="MraW"/>
    <property type="match status" value="1"/>
</dbReference>
<evidence type="ECO:0000256" key="1">
    <source>
        <dbReference type="ARBA" id="ARBA00010396"/>
    </source>
</evidence>
<reference evidence="9 10" key="1">
    <citation type="submission" date="2018-10" db="EMBL/GenBank/DDBJ databases">
        <title>Sequencing the genomes of 1000 actinobacteria strains.</title>
        <authorList>
            <person name="Klenk H.-P."/>
        </authorList>
    </citation>
    <scope>NUCLEOTIDE SEQUENCE [LARGE SCALE GENOMIC DNA]</scope>
    <source>
        <strain evidence="9 10">DSM 44267</strain>
    </source>
</reference>
<dbReference type="EC" id="2.1.1.199" evidence="7"/>
<dbReference type="GO" id="GO:0070475">
    <property type="term" value="P:rRNA base methylation"/>
    <property type="evidence" value="ECO:0007669"/>
    <property type="project" value="UniProtKB-UniRule"/>
</dbReference>
<dbReference type="Gene3D" id="3.40.50.150">
    <property type="entry name" value="Vaccinia Virus protein VP39"/>
    <property type="match status" value="1"/>
</dbReference>
<comment type="function">
    <text evidence="7">Specifically methylates the N4 position of cytidine in position 1402 (C1402) of 16S rRNA.</text>
</comment>
<dbReference type="NCBIfam" id="TIGR00006">
    <property type="entry name" value="16S rRNA (cytosine(1402)-N(4))-methyltransferase RsmH"/>
    <property type="match status" value="1"/>
</dbReference>
<evidence type="ECO:0000256" key="4">
    <source>
        <dbReference type="ARBA" id="ARBA00022603"/>
    </source>
</evidence>
<dbReference type="Pfam" id="PF01795">
    <property type="entry name" value="Methyltransf_5"/>
    <property type="match status" value="1"/>
</dbReference>
<keyword evidence="2 7" id="KW-0963">Cytoplasm</keyword>
<keyword evidence="10" id="KW-1185">Reference proteome</keyword>
<proteinExistence type="inferred from homology"/>
<comment type="caution">
    <text evidence="9">The sequence shown here is derived from an EMBL/GenBank/DDBJ whole genome shotgun (WGS) entry which is preliminary data.</text>
</comment>